<keyword evidence="9" id="KW-1185">Reference proteome</keyword>
<dbReference type="Pfam" id="PF17827">
    <property type="entry name" value="PrmC_N"/>
    <property type="match status" value="1"/>
</dbReference>
<evidence type="ECO:0000313" key="8">
    <source>
        <dbReference type="EMBL" id="MBG9978495.1"/>
    </source>
</evidence>
<keyword evidence="4" id="KW-0949">S-adenosyl-L-methionine</keyword>
<dbReference type="InterPro" id="IPR002052">
    <property type="entry name" value="DNA_methylase_N6_adenine_CS"/>
</dbReference>
<gene>
    <name evidence="8" type="primary">prmC</name>
    <name evidence="8" type="ORF">HYQ42_06810</name>
</gene>
<dbReference type="Gene3D" id="1.10.8.10">
    <property type="entry name" value="DNA helicase RuvA subunit, C-terminal domain"/>
    <property type="match status" value="1"/>
</dbReference>
<organism evidence="8 9">
    <name type="scientific">Ruoffia tabacinasalis</name>
    <dbReference type="NCBI Taxonomy" id="87458"/>
    <lineage>
        <taxon>Bacteria</taxon>
        <taxon>Bacillati</taxon>
        <taxon>Bacillota</taxon>
        <taxon>Bacilli</taxon>
        <taxon>Lactobacillales</taxon>
        <taxon>Aerococcaceae</taxon>
        <taxon>Ruoffia</taxon>
    </lineage>
</organism>
<dbReference type="EMBL" id="JACCEL010000014">
    <property type="protein sequence ID" value="MBG9978495.1"/>
    <property type="molecule type" value="Genomic_DNA"/>
</dbReference>
<evidence type="ECO:0000256" key="4">
    <source>
        <dbReference type="ARBA" id="ARBA00022691"/>
    </source>
</evidence>
<name>A0ABS0LJN7_9LACT</name>
<feature type="domain" description="Methyltransferase small" evidence="6">
    <location>
        <begin position="111"/>
        <end position="197"/>
    </location>
</feature>
<dbReference type="Gene3D" id="3.40.50.150">
    <property type="entry name" value="Vaccinia Virus protein VP39"/>
    <property type="match status" value="1"/>
</dbReference>
<dbReference type="SUPFAM" id="SSF53335">
    <property type="entry name" value="S-adenosyl-L-methionine-dependent methyltransferases"/>
    <property type="match status" value="1"/>
</dbReference>
<dbReference type="InterPro" id="IPR004556">
    <property type="entry name" value="HemK-like"/>
</dbReference>
<dbReference type="EC" id="2.1.1.297" evidence="1"/>
<dbReference type="InterPro" id="IPR050320">
    <property type="entry name" value="N5-glutamine_MTase"/>
</dbReference>
<dbReference type="PROSITE" id="PS00092">
    <property type="entry name" value="N6_MTASE"/>
    <property type="match status" value="1"/>
</dbReference>
<evidence type="ECO:0000256" key="5">
    <source>
        <dbReference type="ARBA" id="ARBA00048391"/>
    </source>
</evidence>
<dbReference type="InterPro" id="IPR007848">
    <property type="entry name" value="Small_mtfrase_dom"/>
</dbReference>
<dbReference type="RefSeq" id="WP_197104570.1">
    <property type="nucleotide sequence ID" value="NZ_JACCEL010000014.1"/>
</dbReference>
<evidence type="ECO:0000313" key="9">
    <source>
        <dbReference type="Proteomes" id="UP000823401"/>
    </source>
</evidence>
<dbReference type="GO" id="GO:0102559">
    <property type="term" value="F:peptide chain release factor N(5)-glutamine methyltransferase activity"/>
    <property type="evidence" value="ECO:0007669"/>
    <property type="project" value="UniProtKB-EC"/>
</dbReference>
<dbReference type="PANTHER" id="PTHR18895:SF74">
    <property type="entry name" value="MTRF1L RELEASE FACTOR GLUTAMINE METHYLTRANSFERASE"/>
    <property type="match status" value="1"/>
</dbReference>
<dbReference type="NCBIfam" id="TIGR03534">
    <property type="entry name" value="RF_mod_PrmC"/>
    <property type="match status" value="1"/>
</dbReference>
<evidence type="ECO:0000259" key="7">
    <source>
        <dbReference type="Pfam" id="PF17827"/>
    </source>
</evidence>
<dbReference type="InterPro" id="IPR019874">
    <property type="entry name" value="RF_methyltr_PrmC"/>
</dbReference>
<keyword evidence="3 8" id="KW-0808">Transferase</keyword>
<evidence type="ECO:0000256" key="2">
    <source>
        <dbReference type="ARBA" id="ARBA00022603"/>
    </source>
</evidence>
<dbReference type="CDD" id="cd02440">
    <property type="entry name" value="AdoMet_MTases"/>
    <property type="match status" value="1"/>
</dbReference>
<dbReference type="InterPro" id="IPR029063">
    <property type="entry name" value="SAM-dependent_MTases_sf"/>
</dbReference>
<comment type="caution">
    <text evidence="8">The sequence shown here is derived from an EMBL/GenBank/DDBJ whole genome shotgun (WGS) entry which is preliminary data.</text>
</comment>
<accession>A0ABS0LJN7</accession>
<feature type="domain" description="Release factor glutamine methyltransferase N-terminal" evidence="7">
    <location>
        <begin position="11"/>
        <end position="79"/>
    </location>
</feature>
<dbReference type="GO" id="GO:0032259">
    <property type="term" value="P:methylation"/>
    <property type="evidence" value="ECO:0007669"/>
    <property type="project" value="UniProtKB-KW"/>
</dbReference>
<dbReference type="NCBIfam" id="TIGR00536">
    <property type="entry name" value="hemK_fam"/>
    <property type="match status" value="1"/>
</dbReference>
<sequence length="283" mass="31980">MVQTVNLTLGEALNKASLFLKASGLDEHLARTYWMMTFEQTLTDVVLGLNKPVKEEMYTHYMRILEQIVEGKPIQYLLGHAYFMEEKFKVTEHTLIPREDTAGIVTLSNNILENKVDAKVLDIGTGTGILAIMIAKLNTKQHVFASDISPEALKVAKENALNHQVNVEFIESNLFEHIPQQSFDLIVSNPPYISEDELDLMDDSVKKFEPPLALFAEDNGLAIYKQLAKQIQSYVKKTSMIIVEIGFQQGEAVKTIFSETFPNSTIEIILDLNGKNRYVQIEL</sequence>
<dbReference type="Pfam" id="PF05175">
    <property type="entry name" value="MTS"/>
    <property type="match status" value="1"/>
</dbReference>
<comment type="catalytic activity">
    <reaction evidence="5">
        <text>L-glutaminyl-[peptide chain release factor] + S-adenosyl-L-methionine = N(5)-methyl-L-glutaminyl-[peptide chain release factor] + S-adenosyl-L-homocysteine + H(+)</text>
        <dbReference type="Rhea" id="RHEA:42896"/>
        <dbReference type="Rhea" id="RHEA-COMP:10271"/>
        <dbReference type="Rhea" id="RHEA-COMP:10272"/>
        <dbReference type="ChEBI" id="CHEBI:15378"/>
        <dbReference type="ChEBI" id="CHEBI:30011"/>
        <dbReference type="ChEBI" id="CHEBI:57856"/>
        <dbReference type="ChEBI" id="CHEBI:59789"/>
        <dbReference type="ChEBI" id="CHEBI:61891"/>
        <dbReference type="EC" id="2.1.1.297"/>
    </reaction>
</comment>
<keyword evidence="2 8" id="KW-0489">Methyltransferase</keyword>
<protein>
    <recommendedName>
        <fullName evidence="1">peptide chain release factor N(5)-glutamine methyltransferase</fullName>
        <ecNumber evidence="1">2.1.1.297</ecNumber>
    </recommendedName>
</protein>
<reference evidence="8 9" key="1">
    <citation type="submission" date="2020-07" db="EMBL/GenBank/DDBJ databases">
        <title>Facklamia lactis sp. nov., isolated from raw milk.</title>
        <authorList>
            <person name="Doll E.V."/>
            <person name="Huptas C."/>
            <person name="Staib L."/>
            <person name="Wenning M."/>
            <person name="Scherer S."/>
        </authorList>
    </citation>
    <scope>NUCLEOTIDE SEQUENCE [LARGE SCALE GENOMIC DNA]</scope>
    <source>
        <strain evidence="8 9">DSM 104272</strain>
    </source>
</reference>
<proteinExistence type="predicted"/>
<evidence type="ECO:0000259" key="6">
    <source>
        <dbReference type="Pfam" id="PF05175"/>
    </source>
</evidence>
<evidence type="ECO:0000256" key="3">
    <source>
        <dbReference type="ARBA" id="ARBA00022679"/>
    </source>
</evidence>
<dbReference type="InterPro" id="IPR040758">
    <property type="entry name" value="PrmC_N"/>
</dbReference>
<dbReference type="PANTHER" id="PTHR18895">
    <property type="entry name" value="HEMK METHYLTRANSFERASE"/>
    <property type="match status" value="1"/>
</dbReference>
<evidence type="ECO:0000256" key="1">
    <source>
        <dbReference type="ARBA" id="ARBA00012771"/>
    </source>
</evidence>
<dbReference type="Proteomes" id="UP000823401">
    <property type="component" value="Unassembled WGS sequence"/>
</dbReference>